<organism evidence="2">
    <name type="scientific">Sinotaia quadrata</name>
    <dbReference type="NCBI Taxonomy" id="200191"/>
    <lineage>
        <taxon>Eukaryota</taxon>
        <taxon>Metazoa</taxon>
        <taxon>Spiralia</taxon>
        <taxon>Lophotrochozoa</taxon>
        <taxon>Mollusca</taxon>
        <taxon>Gastropoda</taxon>
        <taxon>Caenogastropoda</taxon>
        <taxon>Architaenioglossa</taxon>
        <taxon>Viviparoidea</taxon>
        <taxon>Viviparidae</taxon>
        <taxon>Sinotaia</taxon>
    </lineage>
</organism>
<dbReference type="AlphaFoldDB" id="A0A1D9CQT6"/>
<keyword evidence="1" id="KW-0812">Transmembrane</keyword>
<name>A0A1D9CQT6_9CAEN</name>
<accession>A0A1D9CQT6</accession>
<evidence type="ECO:0000313" key="2">
    <source>
        <dbReference type="EMBL" id="AOY40891.1"/>
    </source>
</evidence>
<proteinExistence type="predicted"/>
<dbReference type="RefSeq" id="YP_009317864.1">
    <property type="nucleotide sequence ID" value="NC_031850.1"/>
</dbReference>
<feature type="transmembrane region" description="Helical" evidence="1">
    <location>
        <begin position="6"/>
        <end position="30"/>
    </location>
</feature>
<sequence length="53" mass="6752">MPQLSPLSWVFLFSFFWVMILMVTILIWWIKKMEFNLNIKDMNYYNTENNWKW</sequence>
<protein>
    <submittedName>
        <fullName evidence="2">ATP synthase F0 subunit 8</fullName>
    </submittedName>
</protein>
<keyword evidence="1" id="KW-0472">Membrane</keyword>
<keyword evidence="1" id="KW-1133">Transmembrane helix</keyword>
<evidence type="ECO:0000256" key="1">
    <source>
        <dbReference type="SAM" id="Phobius"/>
    </source>
</evidence>
<dbReference type="EMBL" id="KX688548">
    <property type="protein sequence ID" value="AOY40891.1"/>
    <property type="molecule type" value="Genomic_DNA"/>
</dbReference>
<reference evidence="2" key="1">
    <citation type="submission" date="2016-08" db="EMBL/GenBank/DDBJ databases">
        <title>Bellamya quadrata mitochondrion, complete genome.</title>
        <authorList>
            <person name="Mu X."/>
            <person name="Hu Y."/>
            <person name="Luo D."/>
            <person name="Gu D."/>
            <person name="Xu M."/>
            <person name="Yang Y."/>
            <person name="Luo J."/>
        </authorList>
    </citation>
    <scope>NUCLEOTIDE SEQUENCE</scope>
</reference>
<keyword evidence="2" id="KW-0496">Mitochondrion</keyword>
<geneLocation type="mitochondrion" evidence="2"/>
<dbReference type="CTD" id="4509"/>
<gene>
    <name evidence="2" type="primary">ATP8</name>
</gene>
<dbReference type="GeneID" id="30219302"/>